<comment type="caution">
    <text evidence="2">The sequence shown here is derived from an EMBL/GenBank/DDBJ whole genome shotgun (WGS) entry which is preliminary data.</text>
</comment>
<sequence>MRVVMCVVMIVRIMSRFRVLGIVGAMSRVVLLRAACVVVTLVVVAVIVLMTVIVGRLTSMLLLVMVMVMCRMAHTRWSDMRMCRLVMRETLRCLCAGQQHAGHEYGGSGGYSWHGGLARQQGG</sequence>
<evidence type="ECO:0000313" key="2">
    <source>
        <dbReference type="EMBL" id="MCE8048118.1"/>
    </source>
</evidence>
<name>A0ABS9B8A4_9GAMM</name>
<protein>
    <submittedName>
        <fullName evidence="2">Uncharacterized protein</fullName>
    </submittedName>
</protein>
<evidence type="ECO:0000313" key="3">
    <source>
        <dbReference type="Proteomes" id="UP001320154"/>
    </source>
</evidence>
<organism evidence="2 3">
    <name type="scientific">Billgrantia desiderata</name>
    <dbReference type="NCBI Taxonomy" id="52021"/>
    <lineage>
        <taxon>Bacteria</taxon>
        <taxon>Pseudomonadati</taxon>
        <taxon>Pseudomonadota</taxon>
        <taxon>Gammaproteobacteria</taxon>
        <taxon>Oceanospirillales</taxon>
        <taxon>Halomonadaceae</taxon>
        <taxon>Billgrantia</taxon>
    </lineage>
</organism>
<feature type="transmembrane region" description="Helical" evidence="1">
    <location>
        <begin position="53"/>
        <end position="74"/>
    </location>
</feature>
<keyword evidence="1" id="KW-1133">Transmembrane helix</keyword>
<dbReference type="Proteomes" id="UP001320154">
    <property type="component" value="Unassembled WGS sequence"/>
</dbReference>
<dbReference type="EMBL" id="JABFTQ010000010">
    <property type="protein sequence ID" value="MCE8048118.1"/>
    <property type="molecule type" value="Genomic_DNA"/>
</dbReference>
<keyword evidence="1" id="KW-0812">Transmembrane</keyword>
<gene>
    <name evidence="2" type="ORF">HOP60_15425</name>
</gene>
<keyword evidence="3" id="KW-1185">Reference proteome</keyword>
<reference evidence="2 3" key="1">
    <citation type="journal article" date="2021" name="Front. Microbiol.">
        <title>Aerobic Denitrification and Heterotrophic Sulfur Oxidation in the Genus Halomonas Revealed by Six Novel Species Characterizations and Genome-Based Analysis.</title>
        <authorList>
            <person name="Wang L."/>
            <person name="Shao Z."/>
        </authorList>
    </citation>
    <scope>NUCLEOTIDE SEQUENCE [LARGE SCALE GENOMIC DNA]</scope>
    <source>
        <strain evidence="2 3">MCCC 1A05748</strain>
    </source>
</reference>
<proteinExistence type="predicted"/>
<keyword evidence="1" id="KW-0472">Membrane</keyword>
<accession>A0ABS9B8A4</accession>
<evidence type="ECO:0000256" key="1">
    <source>
        <dbReference type="SAM" id="Phobius"/>
    </source>
</evidence>
<feature type="transmembrane region" description="Helical" evidence="1">
    <location>
        <begin position="20"/>
        <end position="47"/>
    </location>
</feature>
<dbReference type="RefSeq" id="WP_086511153.1">
    <property type="nucleotide sequence ID" value="NZ_JABFTQ010000010.1"/>
</dbReference>